<dbReference type="PANTHER" id="PTHR33375">
    <property type="entry name" value="CHROMOSOME-PARTITIONING PROTEIN PARB-RELATED"/>
    <property type="match status" value="1"/>
</dbReference>
<keyword evidence="3" id="KW-1185">Reference proteome</keyword>
<dbReference type="EMBL" id="MG189906">
    <property type="protein sequence ID" value="ATS92305.1"/>
    <property type="molecule type" value="Genomic_DNA"/>
</dbReference>
<evidence type="ECO:0000313" key="3">
    <source>
        <dbReference type="Proteomes" id="UP000241675"/>
    </source>
</evidence>
<evidence type="ECO:0000259" key="1">
    <source>
        <dbReference type="SMART" id="SM00470"/>
    </source>
</evidence>
<organism evidence="2 3">
    <name type="scientific">Stenotrophomonas phage vB_SmaS_DLP_5</name>
    <dbReference type="NCBI Taxonomy" id="2044561"/>
    <lineage>
        <taxon>Viruses</taxon>
        <taxon>Duplodnaviria</taxon>
        <taxon>Heunggongvirae</taxon>
        <taxon>Uroviricota</taxon>
        <taxon>Caudoviricetes</taxon>
        <taxon>Delepquintavirus</taxon>
        <taxon>Delepquintavirus DLP5</taxon>
    </lineage>
</organism>
<dbReference type="Gene3D" id="3.90.1530.10">
    <property type="entry name" value="Conserved hypothetical protein from pyrococcus furiosus pfu- 392566-001, ParB domain"/>
    <property type="match status" value="1"/>
</dbReference>
<dbReference type="Proteomes" id="UP000241675">
    <property type="component" value="Segment"/>
</dbReference>
<dbReference type="PANTHER" id="PTHR33375:SF1">
    <property type="entry name" value="CHROMOSOME-PARTITIONING PROTEIN PARB-RELATED"/>
    <property type="match status" value="1"/>
</dbReference>
<reference evidence="2 3" key="2">
    <citation type="submission" date="2017-11" db="EMBL/GenBank/DDBJ databases">
        <title>Lysogenic conversion of Stenotrophomonas maltophilia by temperate phage DLP4.</title>
        <authorList>
            <person name="Dennis J."/>
            <person name="Stothard P."/>
        </authorList>
    </citation>
    <scope>NUCLEOTIDE SEQUENCE [LARGE SCALE GENOMIC DNA]</scope>
</reference>
<dbReference type="SUPFAM" id="SSF110849">
    <property type="entry name" value="ParB/Sulfiredoxin"/>
    <property type="match status" value="1"/>
</dbReference>
<proteinExistence type="predicted"/>
<name>A0A2D2W2D7_9CAUD</name>
<dbReference type="OrthoDB" id="25655at10239"/>
<reference evidence="3" key="1">
    <citation type="submission" date="2017-10" db="EMBL/GenBank/DDBJ databases">
        <authorList>
            <person name="Peters D.L."/>
        </authorList>
    </citation>
    <scope>NUCLEOTIDE SEQUENCE [LARGE SCALE GENOMIC DNA]</scope>
</reference>
<feature type="domain" description="ParB-like N-terminal" evidence="1">
    <location>
        <begin position="18"/>
        <end position="110"/>
    </location>
</feature>
<dbReference type="InterPro" id="IPR003115">
    <property type="entry name" value="ParB_N"/>
</dbReference>
<dbReference type="InterPro" id="IPR036086">
    <property type="entry name" value="ParB/Sulfiredoxin_sf"/>
</dbReference>
<accession>A0A2D2W2D7</accession>
<sequence length="284" mass="31859">MSSAPLTAIEKTAALGRVMLPVSSLFSNEKNPNKMSDKEFNLLCDNIERVGITDPIFVRELEDGKYRIIGGHHRFEVAKLLDFVEVPCTVITDPNFSEDEESFQVMRHNMIRGKLDPEKFQQLFAGLKEQYAEDVIAESFGFADEKEFAKVMAQMKKKLPKDMQAAFEEASKEIKTIDGLSKLLNRLFSEHGDTLPYGYMLIDFGQKDSIWLRMSNDTRKALLEVGNLCKAHGRTMDDLLGGVVQSIAAGNHPELMAQLVAKSKEVVIPEGFKELPTENNLAVV</sequence>
<dbReference type="InterPro" id="IPR050336">
    <property type="entry name" value="Chromosome_partition/occlusion"/>
</dbReference>
<dbReference type="Pfam" id="PF02195">
    <property type="entry name" value="ParB_N"/>
    <property type="match status" value="1"/>
</dbReference>
<dbReference type="SMART" id="SM00470">
    <property type="entry name" value="ParB"/>
    <property type="match status" value="1"/>
</dbReference>
<evidence type="ECO:0000313" key="2">
    <source>
        <dbReference type="EMBL" id="ATS92305.1"/>
    </source>
</evidence>
<gene>
    <name evidence="2" type="ORF">DLP05_107</name>
</gene>
<protein>
    <submittedName>
        <fullName evidence="2">ParBc</fullName>
    </submittedName>
</protein>
<dbReference type="GO" id="GO:0007059">
    <property type="term" value="P:chromosome segregation"/>
    <property type="evidence" value="ECO:0007669"/>
    <property type="project" value="TreeGrafter"/>
</dbReference>